<dbReference type="Pfam" id="PF13854">
    <property type="entry name" value="Kelch_HCF"/>
    <property type="match status" value="1"/>
</dbReference>
<feature type="compositionally biased region" description="Low complexity" evidence="8">
    <location>
        <begin position="1057"/>
        <end position="1067"/>
    </location>
</feature>
<dbReference type="GO" id="GO:0003713">
    <property type="term" value="F:transcription coactivator activity"/>
    <property type="evidence" value="ECO:0007669"/>
    <property type="project" value="TreeGrafter"/>
</dbReference>
<evidence type="ECO:0000259" key="9">
    <source>
        <dbReference type="PROSITE" id="PS50853"/>
    </source>
</evidence>
<evidence type="ECO:0000256" key="1">
    <source>
        <dbReference type="ARBA" id="ARBA00004123"/>
    </source>
</evidence>
<feature type="compositionally biased region" description="Low complexity" evidence="8">
    <location>
        <begin position="1102"/>
        <end position="1128"/>
    </location>
</feature>
<dbReference type="RefSeq" id="XP_038069572.1">
    <property type="nucleotide sequence ID" value="XM_038213644.1"/>
</dbReference>
<reference evidence="10" key="1">
    <citation type="submission" date="2022-11" db="UniProtKB">
        <authorList>
            <consortium name="EnsemblMetazoa"/>
        </authorList>
    </citation>
    <scope>IDENTIFICATION</scope>
</reference>
<dbReference type="GeneID" id="119738710"/>
<dbReference type="InterPro" id="IPR059124">
    <property type="entry name" value="Kelch_HCF"/>
</dbReference>
<evidence type="ECO:0000256" key="2">
    <source>
        <dbReference type="ARBA" id="ARBA00022441"/>
    </source>
</evidence>
<dbReference type="PANTHER" id="PTHR46003:SF1">
    <property type="entry name" value="HOST CELL FACTOR"/>
    <property type="match status" value="1"/>
</dbReference>
<evidence type="ECO:0000256" key="3">
    <source>
        <dbReference type="ARBA" id="ARBA00022553"/>
    </source>
</evidence>
<feature type="region of interest" description="Disordered" evidence="8">
    <location>
        <begin position="1422"/>
        <end position="1454"/>
    </location>
</feature>
<dbReference type="Gene3D" id="2.120.10.80">
    <property type="entry name" value="Kelch-type beta propeller"/>
    <property type="match status" value="2"/>
</dbReference>
<keyword evidence="4" id="KW-0677">Repeat</keyword>
<evidence type="ECO:0000256" key="7">
    <source>
        <dbReference type="ARBA" id="ARBA00023306"/>
    </source>
</evidence>
<feature type="compositionally biased region" description="Basic and acidic residues" evidence="8">
    <location>
        <begin position="1073"/>
        <end position="1090"/>
    </location>
</feature>
<evidence type="ECO:0000256" key="6">
    <source>
        <dbReference type="ARBA" id="ARBA00023242"/>
    </source>
</evidence>
<dbReference type="GO" id="GO:0035097">
    <property type="term" value="C:histone methyltransferase complex"/>
    <property type="evidence" value="ECO:0007669"/>
    <property type="project" value="TreeGrafter"/>
</dbReference>
<protein>
    <recommendedName>
        <fullName evidence="9">Fibronectin type-III domain-containing protein</fullName>
    </recommendedName>
</protein>
<dbReference type="GO" id="GO:0006338">
    <property type="term" value="P:chromatin remodeling"/>
    <property type="evidence" value="ECO:0007669"/>
    <property type="project" value="TreeGrafter"/>
</dbReference>
<evidence type="ECO:0000256" key="8">
    <source>
        <dbReference type="SAM" id="MobiDB-lite"/>
    </source>
</evidence>
<keyword evidence="11" id="KW-1185">Reference proteome</keyword>
<keyword evidence="7" id="KW-0131">Cell cycle</keyword>
<dbReference type="PROSITE" id="PS50853">
    <property type="entry name" value="FN3"/>
    <property type="match status" value="1"/>
</dbReference>
<dbReference type="EnsemblMetazoa" id="XM_038213644.1">
    <property type="protein sequence ID" value="XP_038069572.1"/>
    <property type="gene ID" value="LOC119738710"/>
</dbReference>
<feature type="compositionally biased region" description="Low complexity" evidence="8">
    <location>
        <begin position="1174"/>
        <end position="1189"/>
    </location>
</feature>
<organism evidence="10 11">
    <name type="scientific">Patiria miniata</name>
    <name type="common">Bat star</name>
    <name type="synonym">Asterina miniata</name>
    <dbReference type="NCBI Taxonomy" id="46514"/>
    <lineage>
        <taxon>Eukaryota</taxon>
        <taxon>Metazoa</taxon>
        <taxon>Echinodermata</taxon>
        <taxon>Eleutherozoa</taxon>
        <taxon>Asterozoa</taxon>
        <taxon>Asteroidea</taxon>
        <taxon>Valvatacea</taxon>
        <taxon>Valvatida</taxon>
        <taxon>Asterinidae</taxon>
        <taxon>Patiria</taxon>
    </lineage>
</organism>
<evidence type="ECO:0000313" key="11">
    <source>
        <dbReference type="Proteomes" id="UP000887568"/>
    </source>
</evidence>
<dbReference type="InterPro" id="IPR013783">
    <property type="entry name" value="Ig-like_fold"/>
</dbReference>
<dbReference type="InterPro" id="IPR003961">
    <property type="entry name" value="FN3_dom"/>
</dbReference>
<dbReference type="FunFam" id="2.120.10.80:FF:000015">
    <property type="entry name" value="host cell factor 1 isoform X1"/>
    <property type="match status" value="1"/>
</dbReference>
<evidence type="ECO:0000256" key="4">
    <source>
        <dbReference type="ARBA" id="ARBA00022737"/>
    </source>
</evidence>
<evidence type="ECO:0000256" key="5">
    <source>
        <dbReference type="ARBA" id="ARBA00022813"/>
    </source>
</evidence>
<dbReference type="InterPro" id="IPR043536">
    <property type="entry name" value="HCF1/2"/>
</dbReference>
<dbReference type="FunFam" id="2.120.10.80:FF:000008">
    <property type="entry name" value="host cell factor 1 isoform X1"/>
    <property type="match status" value="1"/>
</dbReference>
<comment type="subcellular location">
    <subcellularLocation>
        <location evidence="1">Nucleus</location>
    </subcellularLocation>
</comment>
<proteinExistence type="predicted"/>
<dbReference type="OrthoDB" id="10001928at2759"/>
<feature type="region of interest" description="Disordered" evidence="8">
    <location>
        <begin position="984"/>
        <end position="1158"/>
    </location>
</feature>
<feature type="compositionally biased region" description="Basic and acidic residues" evidence="8">
    <location>
        <begin position="1443"/>
        <end position="1454"/>
    </location>
</feature>
<dbReference type="OMA" id="GPCGTIH"/>
<keyword evidence="2" id="KW-0880">Kelch repeat</keyword>
<keyword evidence="3" id="KW-0597">Phosphoprotein</keyword>
<dbReference type="PANTHER" id="PTHR46003">
    <property type="entry name" value="HOST CELL FACTOR"/>
    <property type="match status" value="1"/>
</dbReference>
<dbReference type="InterPro" id="IPR015915">
    <property type="entry name" value="Kelch-typ_b-propeller"/>
</dbReference>
<feature type="region of interest" description="Disordered" evidence="8">
    <location>
        <begin position="1173"/>
        <end position="1200"/>
    </location>
</feature>
<accession>A0A914B0Q3</accession>
<dbReference type="InterPro" id="IPR036116">
    <property type="entry name" value="FN3_sf"/>
</dbReference>
<dbReference type="SMART" id="SM00060">
    <property type="entry name" value="FN3"/>
    <property type="match status" value="3"/>
</dbReference>
<evidence type="ECO:0000313" key="10">
    <source>
        <dbReference type="EnsemblMetazoa" id="XP_038069572.1"/>
    </source>
</evidence>
<feature type="compositionally biased region" description="Low complexity" evidence="8">
    <location>
        <begin position="1027"/>
        <end position="1047"/>
    </location>
</feature>
<feature type="compositionally biased region" description="Polar residues" evidence="8">
    <location>
        <begin position="1003"/>
        <end position="1026"/>
    </location>
</feature>
<sequence>MAAPILKWKRVTDTTGPCPRPRHGHRAVAIKDLMVVFGGGNEGIVDELHVYNTATNQWFVPAVRGDIPPGCAAYGFVCDGTRLFIFGGMVEYGKYSNELYELQASRWEWRRLKPLPPKNAPLPCPRLGHTFTLHASKAYLFGGLANDSDDPKNNIPRYLNDLYSLELRSGYRNMVWEVPITYGAAPPPRESHTCVSYADKKGHAGRLIIYGGMSGCRLGDLWQLNLENMTWLKPDLKGQCPLPRSLHSATVIGHKMYVFGGWVPLVMDDVKVATHEKEWKCTSTLASLNLETMTWEPLAMEVFEDNVPRARAGHCSVAIHSRLYVWSGRDGYRKAWNNQVCCKDLWFLETEKPPAPSRVQLVRASTHTLEVSWGSVPIADAYLLQLQKYDMPPTPSSPMTGTTTSPLRAAITGAQPQTQGRLTPKSPLLVNTSGNPTTIKLAVPGTATSKLIAAQQTSGGSALSGIVALAEAASATQKMQQQQRMALTVTRGGTATTPTKSIFSPLSGSGLTIVSRALTTTSGGVATITLPQGMKLASTGALGQSLRVAPGTNILKTLTASGKPIITVQKSGAATQSVVSAVVTGSSKTVTLVKNTQIPKASLIQTKPAQSIATSGTVLVNAAGQPISKAAIPSGSTIVKLITTSQAVGKPTTIISPSTQVVGGPAGASAGAAGVGKTQPTILGISSITQQGKSIIKTIPIGSVSKMTGKQPTIVTVTSKVLAGTTGTPTKFITTGGAKPKIMLTNQAGQVISGIKSIPGANPSSPITIIRAVNPQTGQITTQSGNTIQIITKSNLRPATPGQPGASGAAAVLKTQAASGTVSGATSPGVTTKYITIPAGNLLNLASSGTAVSQIVANTAKLAATVSTAATVAAVQSTPAPTTVVATTMSKPVLSTLPSGSGDPNMASTTTATVVTASTSAPSSSGDATPATAAATPATAAAAAAAVPAAAEAAAAPAAEAAPAAAADPNLQVDLQLHDLPINPNCENPPCEKFETPGVNTPAAESTATSGSGVTTETTPSVTGPISSTGSSEAPSSSTTGDSSTTGAGAGTGTGTGAEVAGAQVEGSGPGKAEAEPTEKTTDESSKPDAETPMETEPSSSGDAAKPAEGAEAADATAKPPKATPTEAEPSKEAKTVAMETGEAAVTNGAQDDKSKADTDANSIAMTIASLANSGVQQTSSTTSKTGSVPNGLDTPEVKARAPVPVRPVQKKDMNQWYDVGIIKSTHSVVSYYYLPSEAGQRTEDDIDVVSIPDHSILKKQDLQAGTAYKFRVAGINACGRGPWSEISAFKTCLPGFPGAPSAIRISKSAEGAHLSWEAPTNTAGEILEYSVYLAVRSGLSAAGGTASAADQKPQTPAQLAFVRVFCGPKPSCVVSSTSLTTAHIDFSSKPAIIFRIAARNEKGYGPATQVRWLQDSQASSKLTAAKRTAEGQQPAQSAAKKSRADDSGDKSAV</sequence>
<dbReference type="FunFam" id="2.60.40.10:FF:000443">
    <property type="entry name" value="host cell factor 1"/>
    <property type="match status" value="1"/>
</dbReference>
<dbReference type="CDD" id="cd00063">
    <property type="entry name" value="FN3"/>
    <property type="match status" value="2"/>
</dbReference>
<name>A0A914B0Q3_PATMI</name>
<dbReference type="Gene3D" id="6.10.250.2590">
    <property type="match status" value="1"/>
</dbReference>
<dbReference type="Proteomes" id="UP000887568">
    <property type="component" value="Unplaced"/>
</dbReference>
<keyword evidence="5" id="KW-0068">Autocatalytic cleavage</keyword>
<feature type="domain" description="Fibronectin type-III" evidence="9">
    <location>
        <begin position="1202"/>
        <end position="1295"/>
    </location>
</feature>
<keyword evidence="6" id="KW-0539">Nucleus</keyword>
<dbReference type="SUPFAM" id="SSF117281">
    <property type="entry name" value="Kelch motif"/>
    <property type="match status" value="1"/>
</dbReference>
<dbReference type="Gene3D" id="2.60.40.10">
    <property type="entry name" value="Immunoglobulins"/>
    <property type="match status" value="2"/>
</dbReference>
<dbReference type="SUPFAM" id="SSF49265">
    <property type="entry name" value="Fibronectin type III"/>
    <property type="match status" value="2"/>
</dbReference>